<organism evidence="3 4">
    <name type="scientific">Pseudorhodoferax aquiterrae</name>
    <dbReference type="NCBI Taxonomy" id="747304"/>
    <lineage>
        <taxon>Bacteria</taxon>
        <taxon>Pseudomonadati</taxon>
        <taxon>Pseudomonadota</taxon>
        <taxon>Betaproteobacteria</taxon>
        <taxon>Burkholderiales</taxon>
        <taxon>Comamonadaceae</taxon>
    </lineage>
</organism>
<evidence type="ECO:0000259" key="2">
    <source>
        <dbReference type="Pfam" id="PF07589"/>
    </source>
</evidence>
<evidence type="ECO:0000256" key="1">
    <source>
        <dbReference type="SAM" id="SignalP"/>
    </source>
</evidence>
<keyword evidence="4" id="KW-1185">Reference proteome</keyword>
<dbReference type="RefSeq" id="WP_189685760.1">
    <property type="nucleotide sequence ID" value="NZ_BMYK01000002.1"/>
</dbReference>
<dbReference type="NCBIfam" id="TIGR02595">
    <property type="entry name" value="PEP_CTERM"/>
    <property type="match status" value="1"/>
</dbReference>
<dbReference type="EMBL" id="BMYK01000002">
    <property type="protein sequence ID" value="GHC72830.1"/>
    <property type="molecule type" value="Genomic_DNA"/>
</dbReference>
<dbReference type="InterPro" id="IPR013424">
    <property type="entry name" value="Ice-binding_C"/>
</dbReference>
<proteinExistence type="predicted"/>
<protein>
    <recommendedName>
        <fullName evidence="2">Ice-binding protein C-terminal domain-containing protein</fullName>
    </recommendedName>
</protein>
<evidence type="ECO:0000313" key="4">
    <source>
        <dbReference type="Proteomes" id="UP000626210"/>
    </source>
</evidence>
<reference evidence="4" key="1">
    <citation type="journal article" date="2019" name="Int. J. Syst. Evol. Microbiol.">
        <title>The Global Catalogue of Microorganisms (GCM) 10K type strain sequencing project: providing services to taxonomists for standard genome sequencing and annotation.</title>
        <authorList>
            <consortium name="The Broad Institute Genomics Platform"/>
            <consortium name="The Broad Institute Genome Sequencing Center for Infectious Disease"/>
            <person name="Wu L."/>
            <person name="Ma J."/>
        </authorList>
    </citation>
    <scope>NUCLEOTIDE SEQUENCE [LARGE SCALE GENOMIC DNA]</scope>
    <source>
        <strain evidence="4">KCTC 23314</strain>
    </source>
</reference>
<accession>A0ABQ3FWR3</accession>
<sequence length="194" mass="20813">MKKRVGAVLGIAAWCVSAQAAYVAWNITGFALDYEDRLTPFHAWIGIDTQYLKQTDPGSTIGMSNVGATFRWGARGIGGCEGSGYATMSTTDDSFHVSGTDSTNDCSLSVSVWGPGIGQTGPFDSIYDSWDRKFSAYTYMPGIQYVVYGGSHNPIFSAVQVTAAHQSVPEPSPVGLIGAGLAGLLWVRRRKDER</sequence>
<dbReference type="Proteomes" id="UP000626210">
    <property type="component" value="Unassembled WGS sequence"/>
</dbReference>
<gene>
    <name evidence="3" type="ORF">GCM10007320_08980</name>
</gene>
<comment type="caution">
    <text evidence="3">The sequence shown here is derived from an EMBL/GenBank/DDBJ whole genome shotgun (WGS) entry which is preliminary data.</text>
</comment>
<feature type="chain" id="PRO_5047400207" description="Ice-binding protein C-terminal domain-containing protein" evidence="1">
    <location>
        <begin position="21"/>
        <end position="194"/>
    </location>
</feature>
<feature type="domain" description="Ice-binding protein C-terminal" evidence="2">
    <location>
        <begin position="167"/>
        <end position="189"/>
    </location>
</feature>
<keyword evidence="1" id="KW-0732">Signal</keyword>
<evidence type="ECO:0000313" key="3">
    <source>
        <dbReference type="EMBL" id="GHC72830.1"/>
    </source>
</evidence>
<feature type="signal peptide" evidence="1">
    <location>
        <begin position="1"/>
        <end position="20"/>
    </location>
</feature>
<dbReference type="Pfam" id="PF07589">
    <property type="entry name" value="PEP-CTERM"/>
    <property type="match status" value="1"/>
</dbReference>
<name>A0ABQ3FWR3_9BURK</name>